<gene>
    <name evidence="16" type="ORF">EV680_101155</name>
</gene>
<keyword evidence="8" id="KW-0378">Hydrolase</keyword>
<keyword evidence="17" id="KW-1185">Reference proteome</keyword>
<evidence type="ECO:0000256" key="3">
    <source>
        <dbReference type="ARBA" id="ARBA00007164"/>
    </source>
</evidence>
<dbReference type="Gene3D" id="3.40.710.10">
    <property type="entry name" value="DD-peptidase/beta-lactamase superfamily"/>
    <property type="match status" value="1"/>
</dbReference>
<evidence type="ECO:0000256" key="9">
    <source>
        <dbReference type="ARBA" id="ARBA00022960"/>
    </source>
</evidence>
<keyword evidence="11" id="KW-0961">Cell wall biogenesis/degradation</keyword>
<feature type="domain" description="Peptidase S11 D-Ala-D-Ala carboxypeptidase A C-terminal" evidence="15">
    <location>
        <begin position="299"/>
        <end position="389"/>
    </location>
</feature>
<feature type="signal peptide" evidence="14">
    <location>
        <begin position="1"/>
        <end position="21"/>
    </location>
</feature>
<comment type="similarity">
    <text evidence="3 13">Belongs to the peptidase S11 family.</text>
</comment>
<evidence type="ECO:0000256" key="8">
    <source>
        <dbReference type="ARBA" id="ARBA00022801"/>
    </source>
</evidence>
<evidence type="ECO:0000313" key="17">
    <source>
        <dbReference type="Proteomes" id="UP000294721"/>
    </source>
</evidence>
<evidence type="ECO:0000256" key="7">
    <source>
        <dbReference type="ARBA" id="ARBA00022729"/>
    </source>
</evidence>
<comment type="catalytic activity">
    <reaction evidence="12">
        <text>Preferential cleavage: (Ac)2-L-Lys-D-Ala-|-D-Ala. Also transpeptidation of peptidyl-alanyl moieties that are N-acyl substituents of D-alanine.</text>
        <dbReference type="EC" id="3.4.16.4"/>
    </reaction>
</comment>
<sequence length="411" mass="43207">MMKKTLLGLFVAALFSGHVAAADPAASAASVPQAAASAPAAPASPASAAAALPQAPQIAATAFVVKDLQSGQVLAGKDLNAPVEPASLTKLMTAYLTFKALDNGTLKPDQMLTVSEKGWKAEGSRMFLEPRKPASVSDLIKGLIVQSGNDAAITLAEAIGGSEEGFADMMNAEAKRLGMSGTHFLNSTGLPGENHLTTVNDLVILAGAIINDFPKYYPIYSIKSFKYNNIEQPNRNLLLYRDASVDGLKTGHTSSAGYNLVASSKRNGRRVVSVVVGTESAEARAAESSKLLNWALQSFDTPKLYDAGQTISQVKVYKGAANAVNVGFLEAAYITIPHGSGGNIKPVLETVQPVVAPIQKGQVLGTLKVMSEGQVLAEKNVVALNAVEEAGWFGRMYDGIVLWFKNLFADN</sequence>
<comment type="pathway">
    <text evidence="2">Cell wall biogenesis; peptidoglycan biosynthesis.</text>
</comment>
<dbReference type="EC" id="3.4.16.4" evidence="4"/>
<evidence type="ECO:0000256" key="14">
    <source>
        <dbReference type="SAM" id="SignalP"/>
    </source>
</evidence>
<dbReference type="Pfam" id="PF07943">
    <property type="entry name" value="PBP5_C"/>
    <property type="match status" value="1"/>
</dbReference>
<name>A0ABY2C5K8_9NEIS</name>
<evidence type="ECO:0000256" key="1">
    <source>
        <dbReference type="ARBA" id="ARBA00003217"/>
    </source>
</evidence>
<evidence type="ECO:0000256" key="11">
    <source>
        <dbReference type="ARBA" id="ARBA00023316"/>
    </source>
</evidence>
<dbReference type="InterPro" id="IPR018044">
    <property type="entry name" value="Peptidase_S11"/>
</dbReference>
<feature type="chain" id="PRO_5046053130" description="serine-type D-Ala-D-Ala carboxypeptidase" evidence="14">
    <location>
        <begin position="22"/>
        <end position="411"/>
    </location>
</feature>
<evidence type="ECO:0000256" key="13">
    <source>
        <dbReference type="RuleBase" id="RU004016"/>
    </source>
</evidence>
<reference evidence="16 17" key="1">
    <citation type="submission" date="2019-03" db="EMBL/GenBank/DDBJ databases">
        <title>Genomic Encyclopedia of Type Strains, Phase IV (KMG-IV): sequencing the most valuable type-strain genomes for metagenomic binning, comparative biology and taxonomic classification.</title>
        <authorList>
            <person name="Goeker M."/>
        </authorList>
    </citation>
    <scope>NUCLEOTIDE SEQUENCE [LARGE SCALE GENOMIC DNA]</scope>
    <source>
        <strain evidence="16 17">DSM 17474</strain>
    </source>
</reference>
<protein>
    <recommendedName>
        <fullName evidence="4">serine-type D-Ala-D-Ala carboxypeptidase</fullName>
        <ecNumber evidence="4">3.4.16.4</ecNumber>
    </recommendedName>
</protein>
<evidence type="ECO:0000256" key="2">
    <source>
        <dbReference type="ARBA" id="ARBA00004752"/>
    </source>
</evidence>
<dbReference type="Gene3D" id="2.60.410.10">
    <property type="entry name" value="D-Ala-D-Ala carboxypeptidase, C-terminal domain"/>
    <property type="match status" value="1"/>
</dbReference>
<dbReference type="PANTHER" id="PTHR21581:SF6">
    <property type="entry name" value="TRAFFICKING PROTEIN PARTICLE COMPLEX SUBUNIT 12"/>
    <property type="match status" value="1"/>
</dbReference>
<keyword evidence="9" id="KW-0133">Cell shape</keyword>
<comment type="function">
    <text evidence="1">Removes C-terminal D-alanyl residues from sugar-peptide cell wall precursors.</text>
</comment>
<accession>A0ABY2C5K8</accession>
<evidence type="ECO:0000256" key="10">
    <source>
        <dbReference type="ARBA" id="ARBA00022984"/>
    </source>
</evidence>
<dbReference type="SUPFAM" id="SSF69189">
    <property type="entry name" value="Penicillin-binding protein associated domain"/>
    <property type="match status" value="1"/>
</dbReference>
<organism evidence="16 17">
    <name type="scientific">Uruburuella suis</name>
    <dbReference type="NCBI Taxonomy" id="252130"/>
    <lineage>
        <taxon>Bacteria</taxon>
        <taxon>Pseudomonadati</taxon>
        <taxon>Pseudomonadota</taxon>
        <taxon>Betaproteobacteria</taxon>
        <taxon>Neisseriales</taxon>
        <taxon>Neisseriaceae</taxon>
        <taxon>Uruburuella</taxon>
    </lineage>
</organism>
<dbReference type="InterPro" id="IPR012338">
    <property type="entry name" value="Beta-lactam/transpept-like"/>
</dbReference>
<dbReference type="InterPro" id="IPR015956">
    <property type="entry name" value="Peniciliin-bd_prot_C_sf"/>
</dbReference>
<dbReference type="EMBL" id="SLXE01000001">
    <property type="protein sequence ID" value="TCP10490.1"/>
    <property type="molecule type" value="Genomic_DNA"/>
</dbReference>
<dbReference type="PRINTS" id="PR00725">
    <property type="entry name" value="DADACBPTASE1"/>
</dbReference>
<dbReference type="InterPro" id="IPR037167">
    <property type="entry name" value="Peptidase_S11_C_sf"/>
</dbReference>
<keyword evidence="6" id="KW-0645">Protease</keyword>
<dbReference type="Pfam" id="PF00768">
    <property type="entry name" value="Peptidase_S11"/>
    <property type="match status" value="1"/>
</dbReference>
<comment type="caution">
    <text evidence="16">The sequence shown here is derived from an EMBL/GenBank/DDBJ whole genome shotgun (WGS) entry which is preliminary data.</text>
</comment>
<dbReference type="Proteomes" id="UP000294721">
    <property type="component" value="Unassembled WGS sequence"/>
</dbReference>
<evidence type="ECO:0000256" key="6">
    <source>
        <dbReference type="ARBA" id="ARBA00022670"/>
    </source>
</evidence>
<dbReference type="GO" id="GO:0004180">
    <property type="term" value="F:carboxypeptidase activity"/>
    <property type="evidence" value="ECO:0007669"/>
    <property type="project" value="UniProtKB-KW"/>
</dbReference>
<dbReference type="PANTHER" id="PTHR21581">
    <property type="entry name" value="D-ALANYL-D-ALANINE CARBOXYPEPTIDASE"/>
    <property type="match status" value="1"/>
</dbReference>
<proteinExistence type="inferred from homology"/>
<evidence type="ECO:0000256" key="4">
    <source>
        <dbReference type="ARBA" id="ARBA00012448"/>
    </source>
</evidence>
<keyword evidence="5 16" id="KW-0121">Carboxypeptidase</keyword>
<dbReference type="InterPro" id="IPR012907">
    <property type="entry name" value="Peptidase_S11_C"/>
</dbReference>
<evidence type="ECO:0000313" key="16">
    <source>
        <dbReference type="EMBL" id="TCP10490.1"/>
    </source>
</evidence>
<keyword evidence="7 14" id="KW-0732">Signal</keyword>
<dbReference type="SUPFAM" id="SSF56601">
    <property type="entry name" value="beta-lactamase/transpeptidase-like"/>
    <property type="match status" value="1"/>
</dbReference>
<dbReference type="SMART" id="SM00936">
    <property type="entry name" value="PBP5_C"/>
    <property type="match status" value="1"/>
</dbReference>
<evidence type="ECO:0000259" key="15">
    <source>
        <dbReference type="SMART" id="SM00936"/>
    </source>
</evidence>
<keyword evidence="10" id="KW-0573">Peptidoglycan synthesis</keyword>
<evidence type="ECO:0000256" key="5">
    <source>
        <dbReference type="ARBA" id="ARBA00022645"/>
    </source>
</evidence>
<evidence type="ECO:0000256" key="12">
    <source>
        <dbReference type="ARBA" id="ARBA00034000"/>
    </source>
</evidence>
<dbReference type="InterPro" id="IPR001967">
    <property type="entry name" value="Peptidase_S11_N"/>
</dbReference>